<proteinExistence type="predicted"/>
<gene>
    <name evidence="1" type="ORF">FNA67_02895</name>
</gene>
<sequence length="291" mass="32117">MKGQDLHSEITRQLIAAIEANPGEPQLPWRRGGSALFIPSNALTGNAYRGINIVSLWAAAATHSYSLPVWATYRQWADKGCQVRKDERSSLVVFYKEFRVEPDKDIQGDDGRRRLARASYVFNADQVDGFARPEPIATLGPIERLAQADAFTSATKADIRHGGESAYYSTGTDHIKMPDEGLFTGTASSGRTESYYSTLLHELVHWSGAKHRLDRNMGKRFGDQEYAAEELVAELGAAFLCGELGISQTPRQDHAQYLANWLTLFKKDDRAIFRAAARASEAASFLSGQAG</sequence>
<dbReference type="EMBL" id="CP041690">
    <property type="protein sequence ID" value="QEE19182.1"/>
    <property type="molecule type" value="Genomic_DNA"/>
</dbReference>
<dbReference type="InterPro" id="IPR041459">
    <property type="entry name" value="MPTase-PolyVal"/>
</dbReference>
<evidence type="ECO:0000313" key="2">
    <source>
        <dbReference type="Proteomes" id="UP000321062"/>
    </source>
</evidence>
<keyword evidence="2" id="KW-1185">Reference proteome</keyword>
<dbReference type="PIRSF" id="PIRSF037112">
    <property type="entry name" value="Antirestriction_ArdC"/>
    <property type="match status" value="1"/>
</dbReference>
<dbReference type="Pfam" id="PF18818">
    <property type="entry name" value="MPTase-PolyVal"/>
    <property type="match status" value="1"/>
</dbReference>
<dbReference type="Pfam" id="PF08401">
    <property type="entry name" value="ArdcN"/>
    <property type="match status" value="1"/>
</dbReference>
<dbReference type="OrthoDB" id="9792687at2"/>
<accession>A0A5B9DK01</accession>
<evidence type="ECO:0000313" key="1">
    <source>
        <dbReference type="EMBL" id="QEE19182.1"/>
    </source>
</evidence>
<dbReference type="InterPro" id="IPR017113">
    <property type="entry name" value="Antirestriction_ArdC"/>
</dbReference>
<dbReference type="AlphaFoldDB" id="A0A5B9DK01"/>
<protein>
    <submittedName>
        <fullName evidence="1">DUF1738 domain-containing protein</fullName>
    </submittedName>
</protein>
<reference evidence="1 2" key="1">
    <citation type="journal article" date="2015" name="Int. J. Syst. Evol. Microbiol.">
        <title>Youhaiella tibetensis gen. nov., sp. nov., isolated from subsurface sediment.</title>
        <authorList>
            <person name="Wang Y.X."/>
            <person name="Huang F.Q."/>
            <person name="Nogi Y."/>
            <person name="Pang S.J."/>
            <person name="Wang P.K."/>
            <person name="Lv J."/>
        </authorList>
    </citation>
    <scope>NUCLEOTIDE SEQUENCE [LARGE SCALE GENOMIC DNA]</scope>
    <source>
        <strain evidence="2">fig4</strain>
    </source>
</reference>
<name>A0A5B9DK01_9HYPH</name>
<organism evidence="1 2">
    <name type="scientific">Paradevosia tibetensis</name>
    <dbReference type="NCBI Taxonomy" id="1447062"/>
    <lineage>
        <taxon>Bacteria</taxon>
        <taxon>Pseudomonadati</taxon>
        <taxon>Pseudomonadota</taxon>
        <taxon>Alphaproteobacteria</taxon>
        <taxon>Hyphomicrobiales</taxon>
        <taxon>Devosiaceae</taxon>
        <taxon>Paradevosia</taxon>
    </lineage>
</organism>
<dbReference type="RefSeq" id="WP_147655001.1">
    <property type="nucleotide sequence ID" value="NZ_BMFM01000001.1"/>
</dbReference>
<dbReference type="KEGG" id="yti:FNA67_02895"/>
<dbReference type="InterPro" id="IPR013610">
    <property type="entry name" value="ArdC_N"/>
</dbReference>
<dbReference type="Proteomes" id="UP000321062">
    <property type="component" value="Chromosome"/>
</dbReference>
<dbReference type="GO" id="GO:0003697">
    <property type="term" value="F:single-stranded DNA binding"/>
    <property type="evidence" value="ECO:0007669"/>
    <property type="project" value="InterPro"/>
</dbReference>